<dbReference type="AlphaFoldDB" id="A0A2S3HS64"/>
<evidence type="ECO:0000313" key="1">
    <source>
        <dbReference type="EMBL" id="PAN28648.1"/>
    </source>
</evidence>
<protein>
    <submittedName>
        <fullName evidence="1">Uncharacterized protein</fullName>
    </submittedName>
</protein>
<proteinExistence type="predicted"/>
<organism evidence="1">
    <name type="scientific">Panicum hallii</name>
    <dbReference type="NCBI Taxonomy" id="206008"/>
    <lineage>
        <taxon>Eukaryota</taxon>
        <taxon>Viridiplantae</taxon>
        <taxon>Streptophyta</taxon>
        <taxon>Embryophyta</taxon>
        <taxon>Tracheophyta</taxon>
        <taxon>Spermatophyta</taxon>
        <taxon>Magnoliopsida</taxon>
        <taxon>Liliopsida</taxon>
        <taxon>Poales</taxon>
        <taxon>Poaceae</taxon>
        <taxon>PACMAD clade</taxon>
        <taxon>Panicoideae</taxon>
        <taxon>Panicodae</taxon>
        <taxon>Paniceae</taxon>
        <taxon>Panicinae</taxon>
        <taxon>Panicum</taxon>
        <taxon>Panicum sect. Panicum</taxon>
    </lineage>
</organism>
<dbReference type="Proteomes" id="UP000243499">
    <property type="component" value="Chromosome 5"/>
</dbReference>
<name>A0A2S3HS64_9POAL</name>
<accession>A0A2S3HS64</accession>
<dbReference type="Gramene" id="PAN28648">
    <property type="protein sequence ID" value="PAN28648"/>
    <property type="gene ID" value="PAHAL_5G168900"/>
</dbReference>
<gene>
    <name evidence="1" type="ORF">PAHAL_5G168900</name>
</gene>
<reference evidence="1" key="1">
    <citation type="submission" date="2018-04" db="EMBL/GenBank/DDBJ databases">
        <title>WGS assembly of Panicum hallii.</title>
        <authorList>
            <person name="Lovell J."/>
            <person name="Jenkins J."/>
            <person name="Lowry D."/>
            <person name="Mamidi S."/>
            <person name="Sreedasyam A."/>
            <person name="Weng X."/>
            <person name="Barry K."/>
            <person name="Bonette J."/>
            <person name="Campitelli B."/>
            <person name="Daum C."/>
            <person name="Gordon S."/>
            <person name="Gould B."/>
            <person name="Lipzen A."/>
            <person name="Macqueen A."/>
            <person name="Palacio-Mejia J."/>
            <person name="Plott C."/>
            <person name="Shakirov E."/>
            <person name="Shu S."/>
            <person name="Yoshinaga Y."/>
            <person name="Zane M."/>
            <person name="Rokhsar D."/>
            <person name="Grimwood J."/>
            <person name="Schmutz J."/>
            <person name="Juenger T."/>
        </authorList>
    </citation>
    <scope>NUCLEOTIDE SEQUENCE [LARGE SCALE GENOMIC DNA]</scope>
    <source>
        <strain evidence="1">FIL2</strain>
    </source>
</reference>
<dbReference type="EMBL" id="CM008050">
    <property type="protein sequence ID" value="PAN28648.1"/>
    <property type="molecule type" value="Genomic_DNA"/>
</dbReference>
<sequence length="85" mass="10212">MREARNNDCKKSFLFSFISKVHKNYIANSILITFFFLNVNKKEENSCFFFPKFDIGWVEMRDNQINFLFSGQFHIGFVRIKTSRL</sequence>